<protein>
    <submittedName>
        <fullName evidence="6">Aldehyde dehydrogenase (NAD+)</fullName>
        <ecNumber evidence="6">1.2.1.3</ecNumber>
    </submittedName>
</protein>
<proteinExistence type="inferred from homology"/>
<feature type="active site" evidence="3">
    <location>
        <position position="246"/>
    </location>
</feature>
<evidence type="ECO:0000259" key="5">
    <source>
        <dbReference type="Pfam" id="PF00171"/>
    </source>
</evidence>
<dbReference type="Gene3D" id="3.40.605.10">
    <property type="entry name" value="Aldehyde Dehydrogenase, Chain A, domain 1"/>
    <property type="match status" value="1"/>
</dbReference>
<gene>
    <name evidence="6" type="ORF">FHS29_003391</name>
</gene>
<dbReference type="InterPro" id="IPR051020">
    <property type="entry name" value="ALDH-related_metabolic_enz"/>
</dbReference>
<evidence type="ECO:0000256" key="3">
    <source>
        <dbReference type="PROSITE-ProRule" id="PRU10007"/>
    </source>
</evidence>
<feature type="domain" description="Aldehyde dehydrogenase" evidence="5">
    <location>
        <begin position="14"/>
        <end position="466"/>
    </location>
</feature>
<dbReference type="PANTHER" id="PTHR42991">
    <property type="entry name" value="ALDEHYDE DEHYDROGENASE"/>
    <property type="match status" value="1"/>
</dbReference>
<dbReference type="EMBL" id="JACHJN010000005">
    <property type="protein sequence ID" value="MBB5956798.1"/>
    <property type="molecule type" value="Genomic_DNA"/>
</dbReference>
<dbReference type="FunFam" id="3.40.605.10:FF:000020">
    <property type="entry name" value="Aldehyde dehydrogenase"/>
    <property type="match status" value="1"/>
</dbReference>
<organism evidence="6 7">
    <name type="scientific">Saccharothrix tamanrassetensis</name>
    <dbReference type="NCBI Taxonomy" id="1051531"/>
    <lineage>
        <taxon>Bacteria</taxon>
        <taxon>Bacillati</taxon>
        <taxon>Actinomycetota</taxon>
        <taxon>Actinomycetes</taxon>
        <taxon>Pseudonocardiales</taxon>
        <taxon>Pseudonocardiaceae</taxon>
        <taxon>Saccharothrix</taxon>
    </lineage>
</organism>
<name>A0A841CKU7_9PSEU</name>
<comment type="similarity">
    <text evidence="1 4">Belongs to the aldehyde dehydrogenase family.</text>
</comment>
<dbReference type="PROSITE" id="PS00687">
    <property type="entry name" value="ALDEHYDE_DEHYDR_GLU"/>
    <property type="match status" value="1"/>
</dbReference>
<evidence type="ECO:0000313" key="7">
    <source>
        <dbReference type="Proteomes" id="UP000547510"/>
    </source>
</evidence>
<keyword evidence="2 4" id="KW-0560">Oxidoreductase</keyword>
<dbReference type="InterPro" id="IPR016163">
    <property type="entry name" value="Ald_DH_C"/>
</dbReference>
<dbReference type="SUPFAM" id="SSF53720">
    <property type="entry name" value="ALDH-like"/>
    <property type="match status" value="1"/>
</dbReference>
<dbReference type="AlphaFoldDB" id="A0A841CKU7"/>
<dbReference type="RefSeq" id="WP_184691599.1">
    <property type="nucleotide sequence ID" value="NZ_JACHJN010000005.1"/>
</dbReference>
<keyword evidence="7" id="KW-1185">Reference proteome</keyword>
<dbReference type="Proteomes" id="UP000547510">
    <property type="component" value="Unassembled WGS sequence"/>
</dbReference>
<dbReference type="EC" id="1.2.1.3" evidence="6"/>
<dbReference type="Gene3D" id="3.40.309.10">
    <property type="entry name" value="Aldehyde Dehydrogenase, Chain A, domain 2"/>
    <property type="match status" value="1"/>
</dbReference>
<accession>A0A841CKU7</accession>
<evidence type="ECO:0000256" key="2">
    <source>
        <dbReference type="ARBA" id="ARBA00023002"/>
    </source>
</evidence>
<dbReference type="InterPro" id="IPR016161">
    <property type="entry name" value="Ald_DH/histidinol_DH"/>
</dbReference>
<comment type="caution">
    <text evidence="6">The sequence shown here is derived from an EMBL/GenBank/DDBJ whole genome shotgun (WGS) entry which is preliminary data.</text>
</comment>
<dbReference type="InterPro" id="IPR029510">
    <property type="entry name" value="Ald_DH_CS_GLU"/>
</dbReference>
<dbReference type="PANTHER" id="PTHR42991:SF1">
    <property type="entry name" value="ALDEHYDE DEHYDROGENASE"/>
    <property type="match status" value="1"/>
</dbReference>
<dbReference type="GO" id="GO:0008911">
    <property type="term" value="F:lactaldehyde dehydrogenase (NAD+) activity"/>
    <property type="evidence" value="ECO:0007669"/>
    <property type="project" value="TreeGrafter"/>
</dbReference>
<dbReference type="InterPro" id="IPR015590">
    <property type="entry name" value="Aldehyde_DH_dom"/>
</dbReference>
<evidence type="ECO:0000256" key="1">
    <source>
        <dbReference type="ARBA" id="ARBA00009986"/>
    </source>
</evidence>
<dbReference type="Pfam" id="PF00171">
    <property type="entry name" value="Aldedh"/>
    <property type="match status" value="1"/>
</dbReference>
<dbReference type="InterPro" id="IPR016162">
    <property type="entry name" value="Ald_DH_N"/>
</dbReference>
<sequence>MNTPYWVAGQAASSDDVLEVRSPHDGALAGTTSNASAADVERAIVAATDVAEEFASLPAHARAAALDHVSRQLAERADEVAALITAESGKPLKWSRMEVNRAVSTFRWAAEEARRFSGDLQRLDTDPAATGRMALVRRAPRGVVLGIAPFNFPLNLVAHKVAPAIAVGAPIILKPAPATPLVALLLGAILAETDLPAGSWSILPVPNEVAASLVDDPRLPVVSFTGSGPVGYGILDRVPRKHVVLELGGNAAAVVCPDWTDLDWAAQRIATFAMYQGGQSCISVQRVYIHRDVYTQVSDAVVNHVRKLNTGEPQDASTDVGPLINEAAAERVEAWVNEAVMAGARVLTGGFRDGATYAPTVLTDVPVDCKVVDEEVFGPVVVLAPVDSVDEAFAAVNASRFGLQAGLFTHDLRVAFQASKRLDVGGVIVGDVPSFRADQMPYGGVKESGTGREGVHSAMEDLTEERVLVLTGLDL</sequence>
<reference evidence="6 7" key="1">
    <citation type="submission" date="2020-08" db="EMBL/GenBank/DDBJ databases">
        <title>Genomic Encyclopedia of Type Strains, Phase III (KMG-III): the genomes of soil and plant-associated and newly described type strains.</title>
        <authorList>
            <person name="Whitman W."/>
        </authorList>
    </citation>
    <scope>NUCLEOTIDE SEQUENCE [LARGE SCALE GENOMIC DNA]</scope>
    <source>
        <strain evidence="6 7">CECT 8640</strain>
    </source>
</reference>
<dbReference type="CDD" id="cd07147">
    <property type="entry name" value="ALDH_F21_RNP123"/>
    <property type="match status" value="1"/>
</dbReference>
<evidence type="ECO:0000313" key="6">
    <source>
        <dbReference type="EMBL" id="MBB5956798.1"/>
    </source>
</evidence>
<evidence type="ECO:0000256" key="4">
    <source>
        <dbReference type="RuleBase" id="RU003345"/>
    </source>
</evidence>